<dbReference type="Proteomes" id="UP000325161">
    <property type="component" value="Chromosome"/>
</dbReference>
<keyword evidence="8" id="KW-0408">Iron</keyword>
<evidence type="ECO:0000256" key="12">
    <source>
        <dbReference type="ARBA" id="ARBA00023170"/>
    </source>
</evidence>
<keyword evidence="4 14" id="KW-1134">Transmembrane beta strand</keyword>
<dbReference type="KEGG" id="pacr:FXN63_04345"/>
<dbReference type="SMART" id="SM00965">
    <property type="entry name" value="STN"/>
    <property type="match status" value="1"/>
</dbReference>
<keyword evidence="5" id="KW-0410">Iron transport</keyword>
<dbReference type="EMBL" id="CP043046">
    <property type="protein sequence ID" value="QEI05150.1"/>
    <property type="molecule type" value="Genomic_DNA"/>
</dbReference>
<sequence>MSPRRTALLPLSLSHRPSRSVLELAVHSALLAMICTVGTAQAQSASAGNAARAPVLVTQHHAIAAGPLDAALANFAASAGVSITMPPALVQGKTTPGLQGTYSVGEGFARLLAGSGLEAAGGAGGAYALRPVAGTTGNAADDSSNAMRGAGTTLAPVTVTARAEQGATTDGTRAYTSRAVTVGKGEQALKDIPQSVSVLTRQRMDDQNLTSLADAVNNTTGLVATQGVGAGIAVTARGFMIDSMQYDGVPVPRNTYSLGNWGSESLVFYDRVEVLRGAAGLLQGGGSPGGTINFVRKRGQAEPTVTLTGKAGSWDSYGAQLDAGGPLNKEGSLRGRVVVDEDRGHSHIDYVWQRSRTLYAALDYDIDADTTVGIGISNKRTRSRPSFVGLPRFSDGSDIGLPRSTYTGASWNRALNDQTAVYADAEHRFNDRWTVKASAFGMNEQNTSVHQRMAGTISRSGAGAMYGDFSTDLNGQHRGLDVYLRGRFEALSMSHEVTLGANVSRYTTNDRYARAWTTGANIFNINHDRPWQDHASIAARGVQVISQYDVRQEGIYGAWRAKLAEPLTMILGGRVSWYDQVYAEPTSESAQRKSARPTPYAGLVYALSPQWSAYTSYSDVFELQSARTASGAVIKPITGTNLELGIKGELADGRINTSLALFRYEHRDRAVPDYASGMICNNAYCSTAAGKVRSQGVEAEVSGEVLRGLQLFAGYTYNTSKFLDDPVNEGRVFSTWTPRHLVKLWADYRLPGALDKFSVGGGVNAQSHALSYDRVFKVPGFSIWNARVAYQLNDEVALALNVNNLSDKRYYIPSYNSVSGNNYYGTPRSVMFTVKYTPKL</sequence>
<dbReference type="InterPro" id="IPR010105">
    <property type="entry name" value="TonB_sidphr_rcpt"/>
</dbReference>
<dbReference type="InterPro" id="IPR039426">
    <property type="entry name" value="TonB-dep_rcpt-like"/>
</dbReference>
<reference evidence="17 18" key="1">
    <citation type="submission" date="2019-08" db="EMBL/GenBank/DDBJ databases">
        <title>Amphibian skin-associated Pigmentiphaga: genome sequence and occurrence across geography and hosts.</title>
        <authorList>
            <person name="Bletz M.C."/>
            <person name="Bunk B."/>
            <person name="Sproeer C."/>
            <person name="Biwer P."/>
            <person name="Reiter S."/>
            <person name="Rabemananjara F.C.E."/>
            <person name="Schulz S."/>
            <person name="Overmann J."/>
            <person name="Vences M."/>
        </authorList>
    </citation>
    <scope>NUCLEOTIDE SEQUENCE [LARGE SCALE GENOMIC DNA]</scope>
    <source>
        <strain evidence="17 18">Mada1488</strain>
    </source>
</reference>
<proteinExistence type="inferred from homology"/>
<evidence type="ECO:0000256" key="14">
    <source>
        <dbReference type="PROSITE-ProRule" id="PRU01360"/>
    </source>
</evidence>
<dbReference type="PANTHER" id="PTHR32552:SF74">
    <property type="entry name" value="HYDROXAMATE SIDEROPHORE RECEPTOR FHUE"/>
    <property type="match status" value="1"/>
</dbReference>
<dbReference type="GO" id="GO:0038023">
    <property type="term" value="F:signaling receptor activity"/>
    <property type="evidence" value="ECO:0007669"/>
    <property type="project" value="InterPro"/>
</dbReference>
<gene>
    <name evidence="17" type="ORF">FXN63_04345</name>
</gene>
<keyword evidence="6 14" id="KW-0812">Transmembrane</keyword>
<dbReference type="Gene3D" id="2.170.130.10">
    <property type="entry name" value="TonB-dependent receptor, plug domain"/>
    <property type="match status" value="1"/>
</dbReference>
<keyword evidence="12 17" id="KW-0675">Receptor</keyword>
<name>A0A5C0AW98_9BURK</name>
<dbReference type="OrthoDB" id="8533686at2"/>
<protein>
    <submittedName>
        <fullName evidence="17">TonB-dependent siderophore receptor</fullName>
    </submittedName>
</protein>
<dbReference type="CDD" id="cd01347">
    <property type="entry name" value="ligand_gated_channel"/>
    <property type="match status" value="1"/>
</dbReference>
<dbReference type="PROSITE" id="PS52016">
    <property type="entry name" value="TONB_DEPENDENT_REC_3"/>
    <property type="match status" value="1"/>
</dbReference>
<keyword evidence="7" id="KW-0732">Signal</keyword>
<dbReference type="InterPro" id="IPR036942">
    <property type="entry name" value="Beta-barrel_TonB_sf"/>
</dbReference>
<evidence type="ECO:0000256" key="15">
    <source>
        <dbReference type="RuleBase" id="RU003357"/>
    </source>
</evidence>
<keyword evidence="11 14" id="KW-0472">Membrane</keyword>
<comment type="subcellular location">
    <subcellularLocation>
        <location evidence="1 14">Cell outer membrane</location>
        <topology evidence="1 14">Multi-pass membrane protein</topology>
    </subcellularLocation>
</comment>
<keyword evidence="13 14" id="KW-0998">Cell outer membrane</keyword>
<evidence type="ECO:0000256" key="4">
    <source>
        <dbReference type="ARBA" id="ARBA00022452"/>
    </source>
</evidence>
<evidence type="ECO:0000256" key="1">
    <source>
        <dbReference type="ARBA" id="ARBA00004571"/>
    </source>
</evidence>
<dbReference type="PANTHER" id="PTHR32552">
    <property type="entry name" value="FERRICHROME IRON RECEPTOR-RELATED"/>
    <property type="match status" value="1"/>
</dbReference>
<dbReference type="GO" id="GO:0015344">
    <property type="term" value="F:siderophore uptake transmembrane transporter activity"/>
    <property type="evidence" value="ECO:0007669"/>
    <property type="project" value="TreeGrafter"/>
</dbReference>
<dbReference type="InterPro" id="IPR012910">
    <property type="entry name" value="Plug_dom"/>
</dbReference>
<evidence type="ECO:0000256" key="6">
    <source>
        <dbReference type="ARBA" id="ARBA00022692"/>
    </source>
</evidence>
<evidence type="ECO:0000256" key="10">
    <source>
        <dbReference type="ARBA" id="ARBA00023077"/>
    </source>
</evidence>
<accession>A0A5C0AW98</accession>
<dbReference type="AlphaFoldDB" id="A0A5C0AW98"/>
<evidence type="ECO:0000259" key="16">
    <source>
        <dbReference type="SMART" id="SM00965"/>
    </source>
</evidence>
<dbReference type="GO" id="GO:0009279">
    <property type="term" value="C:cell outer membrane"/>
    <property type="evidence" value="ECO:0007669"/>
    <property type="project" value="UniProtKB-SubCell"/>
</dbReference>
<evidence type="ECO:0000256" key="7">
    <source>
        <dbReference type="ARBA" id="ARBA00022729"/>
    </source>
</evidence>
<evidence type="ECO:0000256" key="9">
    <source>
        <dbReference type="ARBA" id="ARBA00023065"/>
    </source>
</evidence>
<keyword evidence="3 14" id="KW-0813">Transport</keyword>
<dbReference type="InterPro" id="IPR000531">
    <property type="entry name" value="Beta-barrel_TonB"/>
</dbReference>
<dbReference type="InterPro" id="IPR011662">
    <property type="entry name" value="Secretin/TonB_short_N"/>
</dbReference>
<dbReference type="Gene3D" id="2.40.170.20">
    <property type="entry name" value="TonB-dependent receptor, beta-barrel domain"/>
    <property type="match status" value="1"/>
</dbReference>
<evidence type="ECO:0000256" key="8">
    <source>
        <dbReference type="ARBA" id="ARBA00023004"/>
    </source>
</evidence>
<dbReference type="GO" id="GO:0015891">
    <property type="term" value="P:siderophore transport"/>
    <property type="evidence" value="ECO:0007669"/>
    <property type="project" value="InterPro"/>
</dbReference>
<evidence type="ECO:0000256" key="3">
    <source>
        <dbReference type="ARBA" id="ARBA00022448"/>
    </source>
</evidence>
<evidence type="ECO:0000256" key="11">
    <source>
        <dbReference type="ARBA" id="ARBA00023136"/>
    </source>
</evidence>
<keyword evidence="10 15" id="KW-0798">TonB box</keyword>
<dbReference type="Gene3D" id="3.55.50.30">
    <property type="match status" value="1"/>
</dbReference>
<feature type="domain" description="Secretin/TonB short N-terminal" evidence="16">
    <location>
        <begin position="81"/>
        <end position="132"/>
    </location>
</feature>
<organism evidence="17 18">
    <name type="scientific">Pigmentiphaga aceris</name>
    <dbReference type="NCBI Taxonomy" id="1940612"/>
    <lineage>
        <taxon>Bacteria</taxon>
        <taxon>Pseudomonadati</taxon>
        <taxon>Pseudomonadota</taxon>
        <taxon>Betaproteobacteria</taxon>
        <taxon>Burkholderiales</taxon>
        <taxon>Alcaligenaceae</taxon>
        <taxon>Pigmentiphaga</taxon>
    </lineage>
</organism>
<dbReference type="FunFam" id="2.170.130.10:FF:000010">
    <property type="entry name" value="Ferripyoverdine receptor"/>
    <property type="match status" value="1"/>
</dbReference>
<evidence type="ECO:0000313" key="17">
    <source>
        <dbReference type="EMBL" id="QEI05150.1"/>
    </source>
</evidence>
<evidence type="ECO:0000256" key="2">
    <source>
        <dbReference type="ARBA" id="ARBA00009810"/>
    </source>
</evidence>
<dbReference type="InterPro" id="IPR037066">
    <property type="entry name" value="Plug_dom_sf"/>
</dbReference>
<dbReference type="SUPFAM" id="SSF56935">
    <property type="entry name" value="Porins"/>
    <property type="match status" value="1"/>
</dbReference>
<dbReference type="Pfam" id="PF00593">
    <property type="entry name" value="TonB_dep_Rec_b-barrel"/>
    <property type="match status" value="1"/>
</dbReference>
<dbReference type="NCBIfam" id="TIGR01783">
    <property type="entry name" value="TonB-siderophor"/>
    <property type="match status" value="1"/>
</dbReference>
<keyword evidence="18" id="KW-1185">Reference proteome</keyword>
<evidence type="ECO:0000256" key="5">
    <source>
        <dbReference type="ARBA" id="ARBA00022496"/>
    </source>
</evidence>
<keyword evidence="9" id="KW-0406">Ion transport</keyword>
<comment type="similarity">
    <text evidence="2 14 15">Belongs to the TonB-dependent receptor family.</text>
</comment>
<dbReference type="Pfam" id="PF07715">
    <property type="entry name" value="Plug"/>
    <property type="match status" value="1"/>
</dbReference>
<evidence type="ECO:0000256" key="13">
    <source>
        <dbReference type="ARBA" id="ARBA00023237"/>
    </source>
</evidence>
<evidence type="ECO:0000313" key="18">
    <source>
        <dbReference type="Proteomes" id="UP000325161"/>
    </source>
</evidence>